<accession>A0A5N5T028</accession>
<dbReference type="AlphaFoldDB" id="A0A5N5T028"/>
<feature type="compositionally biased region" description="Basic and acidic residues" evidence="1">
    <location>
        <begin position="178"/>
        <end position="236"/>
    </location>
</feature>
<feature type="compositionally biased region" description="Basic residues" evidence="1">
    <location>
        <begin position="677"/>
        <end position="686"/>
    </location>
</feature>
<keyword evidence="3" id="KW-1185">Reference proteome</keyword>
<evidence type="ECO:0000313" key="3">
    <source>
        <dbReference type="Proteomes" id="UP000326759"/>
    </source>
</evidence>
<sequence length="753" mass="83686">MDEIEMNEIRTESETRENLEINAANRSSVSRRYDETSLKTVIKNQLLRFWDTILENSVKLLRFFILILSISEGLYVGFNIDDSLNSKFVRLVGNGLIVFMQCAFRCPGYKRERDEETGGERDEETGGERDEETGGERDEETGGERDEETGGERDEETGGERDEETGGERDEETDEETGGERDEETGGERDEETGGERDEETGGERDEETGGERDEETGGERDEETGGERDEETGGERGVELAYLFAQRLAKLSGNDFYLLVAKTNLSLIANILDILQGVSNDLMKNEMVCIAFSFVQCVAISVNVGTVDYRKIDETKYNLRRGEVFCNYPEEIKVPRERRIEIDKTKIEGNNFTVSQKFPNVPQNEKNRGAISQQFPSAFQNEENQAIGGTISQQFPSASQNEENQAIGGAISQQFPSASQNEENQAIGGAISQQFPSASQNEENQAIGGTISQQIPSVFQKEENQAISLPFKYVSQNNGDSDGDDIPMTTSRTTVHVHAVEEKSPTRIQEGSGINLSLQEAKNSPSRSSLDSNQVTLGPYICSTYNLPKPEEIENKKFAGTEESRSIGTIASPNTGARSEGVTGKFSVSKVNEDNILISTNEPNNTSQPNCRTLTSLEADSQPSSLDSNQATLEPLIDSTNNLSRSGVRDAQPSTSFDSENDTQEHLTDSPSNQPRKSKKAKKKLSYRVPLEAHLPTLFDNDPNLEKIILDLRARPSEISSVKTIKIFKCSRRRTVHIVSSFETKEKIVYNI</sequence>
<evidence type="ECO:0000313" key="2">
    <source>
        <dbReference type="EMBL" id="KAB7499547.1"/>
    </source>
</evidence>
<feature type="region of interest" description="Disordered" evidence="1">
    <location>
        <begin position="639"/>
        <end position="686"/>
    </location>
</feature>
<proteinExistence type="predicted"/>
<feature type="compositionally biased region" description="Basic and acidic residues" evidence="1">
    <location>
        <begin position="111"/>
        <end position="168"/>
    </location>
</feature>
<reference evidence="2 3" key="1">
    <citation type="journal article" date="2019" name="PLoS Biol.">
        <title>Sex chromosomes control vertical transmission of feminizing Wolbachia symbionts in an isopod.</title>
        <authorList>
            <person name="Becking T."/>
            <person name="Chebbi M.A."/>
            <person name="Giraud I."/>
            <person name="Moumen B."/>
            <person name="Laverre T."/>
            <person name="Caubet Y."/>
            <person name="Peccoud J."/>
            <person name="Gilbert C."/>
            <person name="Cordaux R."/>
        </authorList>
    </citation>
    <scope>NUCLEOTIDE SEQUENCE [LARGE SCALE GENOMIC DNA]</scope>
    <source>
        <strain evidence="2">ANa2</strain>
        <tissue evidence="2">Whole body excluding digestive tract and cuticle</tissue>
    </source>
</reference>
<feature type="region of interest" description="Disordered" evidence="1">
    <location>
        <begin position="558"/>
        <end position="587"/>
    </location>
</feature>
<protein>
    <submittedName>
        <fullName evidence="2">Uncharacterized protein</fullName>
    </submittedName>
</protein>
<comment type="caution">
    <text evidence="2">The sequence shown here is derived from an EMBL/GenBank/DDBJ whole genome shotgun (WGS) entry which is preliminary data.</text>
</comment>
<evidence type="ECO:0000256" key="1">
    <source>
        <dbReference type="SAM" id="MobiDB-lite"/>
    </source>
</evidence>
<name>A0A5N5T028_9CRUS</name>
<organism evidence="2 3">
    <name type="scientific">Armadillidium nasatum</name>
    <dbReference type="NCBI Taxonomy" id="96803"/>
    <lineage>
        <taxon>Eukaryota</taxon>
        <taxon>Metazoa</taxon>
        <taxon>Ecdysozoa</taxon>
        <taxon>Arthropoda</taxon>
        <taxon>Crustacea</taxon>
        <taxon>Multicrustacea</taxon>
        <taxon>Malacostraca</taxon>
        <taxon>Eumalacostraca</taxon>
        <taxon>Peracarida</taxon>
        <taxon>Isopoda</taxon>
        <taxon>Oniscidea</taxon>
        <taxon>Crinocheta</taxon>
        <taxon>Armadillidiidae</taxon>
        <taxon>Armadillidium</taxon>
    </lineage>
</organism>
<feature type="compositionally biased region" description="Polar residues" evidence="1">
    <location>
        <begin position="567"/>
        <end position="578"/>
    </location>
</feature>
<feature type="region of interest" description="Disordered" evidence="1">
    <location>
        <begin position="111"/>
        <end position="236"/>
    </location>
</feature>
<dbReference type="Proteomes" id="UP000326759">
    <property type="component" value="Unassembled WGS sequence"/>
</dbReference>
<dbReference type="EMBL" id="SEYY01017918">
    <property type="protein sequence ID" value="KAB7499547.1"/>
    <property type="molecule type" value="Genomic_DNA"/>
</dbReference>
<gene>
    <name evidence="2" type="ORF">Anas_09689</name>
</gene>